<feature type="region of interest" description="Disordered" evidence="3">
    <location>
        <begin position="79"/>
        <end position="117"/>
    </location>
</feature>
<dbReference type="InterPro" id="IPR045853">
    <property type="entry name" value="Pep_chain_release_fac_I_sf"/>
</dbReference>
<dbReference type="EMBL" id="BNJK01000001">
    <property type="protein sequence ID" value="GHO95899.1"/>
    <property type="molecule type" value="Genomic_DNA"/>
</dbReference>
<dbReference type="Proteomes" id="UP000597444">
    <property type="component" value="Unassembled WGS sequence"/>
</dbReference>
<evidence type="ECO:0000256" key="2">
    <source>
        <dbReference type="ARBA" id="ARBA00022481"/>
    </source>
</evidence>
<evidence type="ECO:0000256" key="1">
    <source>
        <dbReference type="ARBA" id="ARBA00010835"/>
    </source>
</evidence>
<dbReference type="InterPro" id="IPR000352">
    <property type="entry name" value="Pep_chain_release_fac_I"/>
</dbReference>
<evidence type="ECO:0000256" key="3">
    <source>
        <dbReference type="SAM" id="MobiDB-lite"/>
    </source>
</evidence>
<evidence type="ECO:0000259" key="4">
    <source>
        <dbReference type="Pfam" id="PF00472"/>
    </source>
</evidence>
<keyword evidence="6" id="KW-1185">Reference proteome</keyword>
<comment type="caution">
    <text evidence="5">The sequence shown here is derived from an EMBL/GenBank/DDBJ whole genome shotgun (WGS) entry which is preliminary data.</text>
</comment>
<dbReference type="AlphaFoldDB" id="A0A8J3IQ60"/>
<dbReference type="InterPro" id="IPR050057">
    <property type="entry name" value="Prokaryotic/Mito_RF"/>
</dbReference>
<feature type="domain" description="Prokaryotic-type class I peptide chain release factors" evidence="4">
    <location>
        <begin position="14"/>
        <end position="110"/>
    </location>
</feature>
<dbReference type="PANTHER" id="PTHR43804:SF7">
    <property type="entry name" value="LD18447P"/>
    <property type="match status" value="1"/>
</dbReference>
<dbReference type="SUPFAM" id="SSF75620">
    <property type="entry name" value="Release factor"/>
    <property type="match status" value="1"/>
</dbReference>
<reference evidence="5" key="1">
    <citation type="submission" date="2020-10" db="EMBL/GenBank/DDBJ databases">
        <title>Taxonomic study of unclassified bacteria belonging to the class Ktedonobacteria.</title>
        <authorList>
            <person name="Yabe S."/>
            <person name="Wang C.M."/>
            <person name="Zheng Y."/>
            <person name="Sakai Y."/>
            <person name="Cavaletti L."/>
            <person name="Monciardini P."/>
            <person name="Donadio S."/>
        </authorList>
    </citation>
    <scope>NUCLEOTIDE SEQUENCE</scope>
    <source>
        <strain evidence="5">ID150040</strain>
    </source>
</reference>
<gene>
    <name evidence="5" type="ORF">KSF_059470</name>
</gene>
<sequence length="117" mass="13605">MTEHYPTDRASLERDSDVEFFIASGPGGQHRNKVETGVRLMHRPSGITVTATERRSQYANRERAFERLAERLQKLQYRRTPRIATRPGTASRERRLQAKRRNSLLKQSRTTSVNSHE</sequence>
<feature type="compositionally biased region" description="Polar residues" evidence="3">
    <location>
        <begin position="104"/>
        <end position="117"/>
    </location>
</feature>
<protein>
    <submittedName>
        <fullName evidence="5">Peptide chain release factor</fullName>
    </submittedName>
</protein>
<dbReference type="PANTHER" id="PTHR43804">
    <property type="entry name" value="LD18447P"/>
    <property type="match status" value="1"/>
</dbReference>
<keyword evidence="2" id="KW-0488">Methylation</keyword>
<proteinExistence type="inferred from homology"/>
<dbReference type="Pfam" id="PF00472">
    <property type="entry name" value="RF-1"/>
    <property type="match status" value="1"/>
</dbReference>
<dbReference type="RefSeq" id="WP_236065020.1">
    <property type="nucleotide sequence ID" value="NZ_BNJK01000001.1"/>
</dbReference>
<name>A0A8J3IQ60_9CHLR</name>
<dbReference type="Gene3D" id="3.30.160.20">
    <property type="match status" value="1"/>
</dbReference>
<comment type="similarity">
    <text evidence="1">Belongs to the prokaryotic/mitochondrial release factor family.</text>
</comment>
<organism evidence="5 6">
    <name type="scientific">Reticulibacter mediterranei</name>
    <dbReference type="NCBI Taxonomy" id="2778369"/>
    <lineage>
        <taxon>Bacteria</taxon>
        <taxon>Bacillati</taxon>
        <taxon>Chloroflexota</taxon>
        <taxon>Ktedonobacteria</taxon>
        <taxon>Ktedonobacterales</taxon>
        <taxon>Reticulibacteraceae</taxon>
        <taxon>Reticulibacter</taxon>
    </lineage>
</organism>
<accession>A0A8J3IQ60</accession>
<evidence type="ECO:0000313" key="6">
    <source>
        <dbReference type="Proteomes" id="UP000597444"/>
    </source>
</evidence>
<evidence type="ECO:0000313" key="5">
    <source>
        <dbReference type="EMBL" id="GHO95899.1"/>
    </source>
</evidence>
<dbReference type="GO" id="GO:0003747">
    <property type="term" value="F:translation release factor activity"/>
    <property type="evidence" value="ECO:0007669"/>
    <property type="project" value="InterPro"/>
</dbReference>